<dbReference type="InterPro" id="IPR017583">
    <property type="entry name" value="Tagatose/fructose_Pkinase"/>
</dbReference>
<dbReference type="AlphaFoldDB" id="A0A1H2NBH4"/>
<dbReference type="GO" id="GO:0005829">
    <property type="term" value="C:cytosol"/>
    <property type="evidence" value="ECO:0007669"/>
    <property type="project" value="TreeGrafter"/>
</dbReference>
<dbReference type="OrthoDB" id="9801219at2"/>
<organism evidence="8 9">
    <name type="scientific">Microlunatus sagamiharensis</name>
    <dbReference type="NCBI Taxonomy" id="546874"/>
    <lineage>
        <taxon>Bacteria</taxon>
        <taxon>Bacillati</taxon>
        <taxon>Actinomycetota</taxon>
        <taxon>Actinomycetes</taxon>
        <taxon>Propionibacteriales</taxon>
        <taxon>Propionibacteriaceae</taxon>
        <taxon>Microlunatus</taxon>
    </lineage>
</organism>
<dbReference type="InterPro" id="IPR029056">
    <property type="entry name" value="Ribokinase-like"/>
</dbReference>
<gene>
    <name evidence="8" type="ORF">SAMN04488544_3688</name>
</gene>
<keyword evidence="2 6" id="KW-0808">Transferase</keyword>
<dbReference type="PANTHER" id="PTHR46566">
    <property type="entry name" value="1-PHOSPHOFRUCTOKINASE-RELATED"/>
    <property type="match status" value="1"/>
</dbReference>
<dbReference type="GO" id="GO:0005524">
    <property type="term" value="F:ATP binding"/>
    <property type="evidence" value="ECO:0007669"/>
    <property type="project" value="UniProtKB-KW"/>
</dbReference>
<keyword evidence="5" id="KW-0067">ATP-binding</keyword>
<accession>A0A1H2NBH4</accession>
<keyword evidence="4 8" id="KW-0418">Kinase</keyword>
<dbReference type="SUPFAM" id="SSF53613">
    <property type="entry name" value="Ribokinase-like"/>
    <property type="match status" value="1"/>
</dbReference>
<evidence type="ECO:0000256" key="6">
    <source>
        <dbReference type="PIRNR" id="PIRNR000535"/>
    </source>
</evidence>
<evidence type="ECO:0000259" key="7">
    <source>
        <dbReference type="Pfam" id="PF00294"/>
    </source>
</evidence>
<protein>
    <submittedName>
        <fullName evidence="8">Tagatose 6-phosphate kinase</fullName>
    </submittedName>
</protein>
<proteinExistence type="inferred from homology"/>
<dbReference type="InterPro" id="IPR011611">
    <property type="entry name" value="PfkB_dom"/>
</dbReference>
<dbReference type="STRING" id="546874.SAMN04488544_3688"/>
<dbReference type="Pfam" id="PF00294">
    <property type="entry name" value="PfkB"/>
    <property type="match status" value="1"/>
</dbReference>
<evidence type="ECO:0000256" key="2">
    <source>
        <dbReference type="ARBA" id="ARBA00022679"/>
    </source>
</evidence>
<sequence>MIHALGLAPSLDVVHTVDAVVPGAIHRPTRVVRLAGGKSLNVARALVRLGHPVRALAPLGGPLGDLVAELLEPSGVELARLATTAPTRLCLTVADEGAGSLTEFYELAPAADGGELDALEQALDAVGTGDWFVLSGSVPHGTDLDRLAGLLAGLRERGTHLAVDTHGAVLPLLVERATPDLVKINRAEAAELVDRDPADLVELGGAVRDLGVAVLVLTDGADGAVGWDATGAWRVRTDATPGGYPVGSGDSFLAGLVGDLSVGAALPDALVTAAAVGAANAAVPGGALFDDDTLAGLRALTRARPL</sequence>
<dbReference type="PANTHER" id="PTHR46566:SF5">
    <property type="entry name" value="1-PHOSPHOFRUCTOKINASE"/>
    <property type="match status" value="1"/>
</dbReference>
<dbReference type="GO" id="GO:0008443">
    <property type="term" value="F:phosphofructokinase activity"/>
    <property type="evidence" value="ECO:0007669"/>
    <property type="project" value="TreeGrafter"/>
</dbReference>
<dbReference type="RefSeq" id="WP_091077790.1">
    <property type="nucleotide sequence ID" value="NZ_LT629799.1"/>
</dbReference>
<evidence type="ECO:0000256" key="1">
    <source>
        <dbReference type="ARBA" id="ARBA00010688"/>
    </source>
</evidence>
<evidence type="ECO:0000256" key="4">
    <source>
        <dbReference type="ARBA" id="ARBA00022777"/>
    </source>
</evidence>
<dbReference type="EMBL" id="LT629799">
    <property type="protein sequence ID" value="SDV02742.1"/>
    <property type="molecule type" value="Genomic_DNA"/>
</dbReference>
<dbReference type="Gene3D" id="3.40.1190.20">
    <property type="match status" value="1"/>
</dbReference>
<evidence type="ECO:0000256" key="5">
    <source>
        <dbReference type="ARBA" id="ARBA00022840"/>
    </source>
</evidence>
<dbReference type="Proteomes" id="UP000198825">
    <property type="component" value="Chromosome I"/>
</dbReference>
<evidence type="ECO:0000256" key="3">
    <source>
        <dbReference type="ARBA" id="ARBA00022741"/>
    </source>
</evidence>
<keyword evidence="3" id="KW-0547">Nucleotide-binding</keyword>
<evidence type="ECO:0000313" key="9">
    <source>
        <dbReference type="Proteomes" id="UP000198825"/>
    </source>
</evidence>
<evidence type="ECO:0000313" key="8">
    <source>
        <dbReference type="EMBL" id="SDV02742.1"/>
    </source>
</evidence>
<feature type="domain" description="Carbohydrate kinase PfkB" evidence="7">
    <location>
        <begin position="9"/>
        <end position="287"/>
    </location>
</feature>
<dbReference type="PIRSF" id="PIRSF000535">
    <property type="entry name" value="1PFK/6PFK/LacC"/>
    <property type="match status" value="1"/>
</dbReference>
<reference evidence="9" key="1">
    <citation type="submission" date="2016-10" db="EMBL/GenBank/DDBJ databases">
        <authorList>
            <person name="Varghese N."/>
            <person name="Submissions S."/>
        </authorList>
    </citation>
    <scope>NUCLEOTIDE SEQUENCE [LARGE SCALE GENOMIC DNA]</scope>
    <source>
        <strain evidence="9">DSM 21743</strain>
    </source>
</reference>
<name>A0A1H2NBH4_9ACTN</name>
<comment type="similarity">
    <text evidence="1">Belongs to the carbohydrate kinase PfkB family.</text>
</comment>
<keyword evidence="9" id="KW-1185">Reference proteome</keyword>